<dbReference type="OrthoDB" id="9783240at2"/>
<reference evidence="6" key="1">
    <citation type="submission" date="2010-05" db="EMBL/GenBank/DDBJ databases">
        <title>The draft genome of Desulfonatronospira thiodismutans ASO3-1.</title>
        <authorList>
            <consortium name="US DOE Joint Genome Institute (JGI-PGF)"/>
            <person name="Lucas S."/>
            <person name="Copeland A."/>
            <person name="Lapidus A."/>
            <person name="Cheng J.-F."/>
            <person name="Bruce D."/>
            <person name="Goodwin L."/>
            <person name="Pitluck S."/>
            <person name="Chertkov O."/>
            <person name="Brettin T."/>
            <person name="Detter J.C."/>
            <person name="Han C."/>
            <person name="Land M.L."/>
            <person name="Hauser L."/>
            <person name="Kyrpides N."/>
            <person name="Mikhailova N."/>
            <person name="Muyzer G."/>
            <person name="Woyke T."/>
        </authorList>
    </citation>
    <scope>NUCLEOTIDE SEQUENCE [LARGE SCALE GENOMIC DNA]</scope>
    <source>
        <strain evidence="6">ASO3-1</strain>
    </source>
</reference>
<keyword evidence="2" id="KW-0813">Transport</keyword>
<gene>
    <name evidence="6" type="ORF">Dthio_PD3387</name>
</gene>
<keyword evidence="6" id="KW-0675">Receptor</keyword>
<keyword evidence="7" id="KW-1185">Reference proteome</keyword>
<feature type="domain" description="Leucine-binding protein" evidence="5">
    <location>
        <begin position="28"/>
        <end position="365"/>
    </location>
</feature>
<dbReference type="AlphaFoldDB" id="D6SMN4"/>
<name>D6SMN4_9BACT</name>
<comment type="caution">
    <text evidence="6">The sequence shown here is derived from an EMBL/GenBank/DDBJ whole genome shotgun (WGS) entry which is preliminary data.</text>
</comment>
<evidence type="ECO:0000313" key="7">
    <source>
        <dbReference type="Proteomes" id="UP000005496"/>
    </source>
</evidence>
<dbReference type="SUPFAM" id="SSF53822">
    <property type="entry name" value="Periplasmic binding protein-like I"/>
    <property type="match status" value="1"/>
</dbReference>
<dbReference type="PANTHER" id="PTHR30483">
    <property type="entry name" value="LEUCINE-SPECIFIC-BINDING PROTEIN"/>
    <property type="match status" value="1"/>
</dbReference>
<evidence type="ECO:0000256" key="4">
    <source>
        <dbReference type="ARBA" id="ARBA00022970"/>
    </source>
</evidence>
<dbReference type="Pfam" id="PF13458">
    <property type="entry name" value="Peripla_BP_6"/>
    <property type="match status" value="1"/>
</dbReference>
<comment type="similarity">
    <text evidence="1">Belongs to the leucine-binding protein family.</text>
</comment>
<evidence type="ECO:0000256" key="3">
    <source>
        <dbReference type="ARBA" id="ARBA00022729"/>
    </source>
</evidence>
<protein>
    <submittedName>
        <fullName evidence="6">Extracellular ligand-binding receptor</fullName>
    </submittedName>
</protein>
<dbReference type="PANTHER" id="PTHR30483:SF6">
    <property type="entry name" value="PERIPLASMIC BINDING PROTEIN OF ABC TRANSPORTER FOR NATURAL AMINO ACIDS"/>
    <property type="match status" value="1"/>
</dbReference>
<accession>D6SMN4</accession>
<dbReference type="EMBL" id="ACJN02000001">
    <property type="protein sequence ID" value="EFI35945.1"/>
    <property type="molecule type" value="Genomic_DNA"/>
</dbReference>
<dbReference type="InterPro" id="IPR028082">
    <property type="entry name" value="Peripla_BP_I"/>
</dbReference>
<evidence type="ECO:0000313" key="6">
    <source>
        <dbReference type="EMBL" id="EFI35945.1"/>
    </source>
</evidence>
<dbReference type="GO" id="GO:0006865">
    <property type="term" value="P:amino acid transport"/>
    <property type="evidence" value="ECO:0007669"/>
    <property type="project" value="UniProtKB-KW"/>
</dbReference>
<dbReference type="eggNOG" id="COG0683">
    <property type="taxonomic scope" value="Bacteria"/>
</dbReference>
<dbReference type="InterPro" id="IPR051010">
    <property type="entry name" value="BCAA_transport"/>
</dbReference>
<organism evidence="6 7">
    <name type="scientific">Desulfonatronospira thiodismutans ASO3-1</name>
    <dbReference type="NCBI Taxonomy" id="555779"/>
    <lineage>
        <taxon>Bacteria</taxon>
        <taxon>Pseudomonadati</taxon>
        <taxon>Thermodesulfobacteriota</taxon>
        <taxon>Desulfovibrionia</taxon>
        <taxon>Desulfovibrionales</taxon>
        <taxon>Desulfonatronovibrionaceae</taxon>
        <taxon>Desulfonatronospira</taxon>
    </lineage>
</organism>
<dbReference type="Proteomes" id="UP000005496">
    <property type="component" value="Unassembled WGS sequence"/>
</dbReference>
<keyword evidence="3" id="KW-0732">Signal</keyword>
<dbReference type="Gene3D" id="3.40.50.2300">
    <property type="match status" value="2"/>
</dbReference>
<dbReference type="RefSeq" id="WP_008869073.1">
    <property type="nucleotide sequence ID" value="NZ_ACJN02000001.1"/>
</dbReference>
<evidence type="ECO:0000256" key="1">
    <source>
        <dbReference type="ARBA" id="ARBA00010062"/>
    </source>
</evidence>
<proteinExistence type="inferred from homology"/>
<dbReference type="InterPro" id="IPR028081">
    <property type="entry name" value="Leu-bd"/>
</dbReference>
<sequence length="380" mass="41722">MPRILKYLALAFLLVSLASAVIILNRSPVVVGFAGPLTGPYSDLGVNGRNGARLAVEEINARGGIDGRKMELLVRNDKGLCDEAAQATAELIDSGAQAIIGHMTSQQTISALPVAAKEDVVLLSPTTSTPKLSGIKDNFFRIQPSTDQHAIALARYVFHEKEIDTLCTLRDMDNEIYADSFEKHFVQEFKSAGGEVTNRKKLYASRSQDWLQIADDLQLCSEQGLFLAVSGRDAVNLVQAIDNTGLSPDIFSSGWAMTRELLRAGGRTVENMTFVTTTSQENLGTDYYEFAKNYRSRFGSEPSFAAAMAYDAAHILALALEESSGDRGLEQALTEIRDYPGLYWPITIDEYGDVTSPVTIVQVREGEFEEVYSFKAEDFE</sequence>
<dbReference type="InterPro" id="IPR000709">
    <property type="entry name" value="Leu_Ile_Val-bd"/>
</dbReference>
<dbReference type="PRINTS" id="PR00337">
    <property type="entry name" value="LEUILEVALBP"/>
</dbReference>
<evidence type="ECO:0000259" key="5">
    <source>
        <dbReference type="Pfam" id="PF13458"/>
    </source>
</evidence>
<keyword evidence="4" id="KW-0029">Amino-acid transport</keyword>
<evidence type="ECO:0000256" key="2">
    <source>
        <dbReference type="ARBA" id="ARBA00022448"/>
    </source>
</evidence>